<evidence type="ECO:0000313" key="2">
    <source>
        <dbReference type="EMBL" id="TCM70804.1"/>
    </source>
</evidence>
<feature type="transmembrane region" description="Helical" evidence="1">
    <location>
        <begin position="12"/>
        <end position="29"/>
    </location>
</feature>
<keyword evidence="1" id="KW-0812">Transmembrane</keyword>
<protein>
    <submittedName>
        <fullName evidence="2">Uncharacterized protein</fullName>
    </submittedName>
</protein>
<evidence type="ECO:0000313" key="3">
    <source>
        <dbReference type="Proteomes" id="UP000294963"/>
    </source>
</evidence>
<keyword evidence="1" id="KW-0472">Membrane</keyword>
<comment type="caution">
    <text evidence="2">The sequence shown here is derived from an EMBL/GenBank/DDBJ whole genome shotgun (WGS) entry which is preliminary data.</text>
</comment>
<sequence>MTENKEHPFSKFGTRAAAIGFVIMLIHGAHQGFYEKLRAVIALQQLEWKEITLDVNTQHSYYIVPFRDGSYNIYINEYKQQFYQQSCQGFSSFCKTSHQGLSKATAFDFYVSYDPKDEFERYYQYKLKAIDFIDSDQQAQRINLLKRSPNHPEEISNRIGSFKVFFLVNFFIYAAIIFGFYIFYKSVAPTDNKFRFILLAVVSIGLLLHYIHFIIQFLISV</sequence>
<feature type="transmembrane region" description="Helical" evidence="1">
    <location>
        <begin position="196"/>
        <end position="219"/>
    </location>
</feature>
<dbReference type="EMBL" id="SLVJ01000001">
    <property type="protein sequence ID" value="TCM70804.1"/>
    <property type="molecule type" value="Genomic_DNA"/>
</dbReference>
<organism evidence="2 3">
    <name type="scientific">Acinetobacter calcoaceticus</name>
    <dbReference type="NCBI Taxonomy" id="471"/>
    <lineage>
        <taxon>Bacteria</taxon>
        <taxon>Pseudomonadati</taxon>
        <taxon>Pseudomonadota</taxon>
        <taxon>Gammaproteobacteria</taxon>
        <taxon>Moraxellales</taxon>
        <taxon>Moraxellaceae</taxon>
        <taxon>Acinetobacter</taxon>
        <taxon>Acinetobacter calcoaceticus/baumannii complex</taxon>
    </lineage>
</organism>
<proteinExistence type="predicted"/>
<feature type="transmembrane region" description="Helical" evidence="1">
    <location>
        <begin position="164"/>
        <end position="184"/>
    </location>
</feature>
<evidence type="ECO:0000256" key="1">
    <source>
        <dbReference type="SAM" id="Phobius"/>
    </source>
</evidence>
<accession>A0A4R1Y110</accession>
<keyword evidence="3" id="KW-1185">Reference proteome</keyword>
<gene>
    <name evidence="2" type="ORF">EC844_10174</name>
</gene>
<dbReference type="AlphaFoldDB" id="A0A4R1Y110"/>
<reference evidence="2 3" key="1">
    <citation type="submission" date="2019-03" db="EMBL/GenBank/DDBJ databases">
        <title>Genomic analyses of the natural microbiome of Caenorhabditis elegans.</title>
        <authorList>
            <person name="Samuel B."/>
        </authorList>
    </citation>
    <scope>NUCLEOTIDE SEQUENCE [LARGE SCALE GENOMIC DNA]</scope>
    <source>
        <strain evidence="2 3">JUb89</strain>
    </source>
</reference>
<dbReference type="Proteomes" id="UP000294963">
    <property type="component" value="Unassembled WGS sequence"/>
</dbReference>
<name>A0A4R1Y110_ACICA</name>
<keyword evidence="1" id="KW-1133">Transmembrane helix</keyword>